<keyword evidence="2" id="KW-1185">Reference proteome</keyword>
<protein>
    <submittedName>
        <fullName evidence="1">Uncharacterized protein</fullName>
    </submittedName>
</protein>
<name>A0ABV8J0X0_9ACTN</name>
<dbReference type="Proteomes" id="UP001595867">
    <property type="component" value="Unassembled WGS sequence"/>
</dbReference>
<dbReference type="RefSeq" id="WP_378069181.1">
    <property type="nucleotide sequence ID" value="NZ_JBHSBL010000019.1"/>
</dbReference>
<organism evidence="1 2">
    <name type="scientific">Actinoplanes subglobosus</name>
    <dbReference type="NCBI Taxonomy" id="1547892"/>
    <lineage>
        <taxon>Bacteria</taxon>
        <taxon>Bacillati</taxon>
        <taxon>Actinomycetota</taxon>
        <taxon>Actinomycetes</taxon>
        <taxon>Micromonosporales</taxon>
        <taxon>Micromonosporaceae</taxon>
        <taxon>Actinoplanes</taxon>
    </lineage>
</organism>
<dbReference type="EMBL" id="JBHSBL010000019">
    <property type="protein sequence ID" value="MFC4068278.1"/>
    <property type="molecule type" value="Genomic_DNA"/>
</dbReference>
<sequence>MGYSGFVVIARTSGTRLDELACIEDLFVAVTDDVRAGGWRIGFLGPIDDTSPDALAGELALETAAPAIALSVFDSDCAFATAVDPSGSAVEFYLNEEIVRDLVDDEDEFEPLNDQAVAGLLAWAGKAGLVASPDRLTVALEVRPGPGGDGVLEFVEALGITELPD</sequence>
<accession>A0ABV8J0X0</accession>
<reference evidence="2" key="1">
    <citation type="journal article" date="2019" name="Int. J. Syst. Evol. Microbiol.">
        <title>The Global Catalogue of Microorganisms (GCM) 10K type strain sequencing project: providing services to taxonomists for standard genome sequencing and annotation.</title>
        <authorList>
            <consortium name="The Broad Institute Genomics Platform"/>
            <consortium name="The Broad Institute Genome Sequencing Center for Infectious Disease"/>
            <person name="Wu L."/>
            <person name="Ma J."/>
        </authorList>
    </citation>
    <scope>NUCLEOTIDE SEQUENCE [LARGE SCALE GENOMIC DNA]</scope>
    <source>
        <strain evidence="2">TBRC 5832</strain>
    </source>
</reference>
<evidence type="ECO:0000313" key="2">
    <source>
        <dbReference type="Proteomes" id="UP001595867"/>
    </source>
</evidence>
<evidence type="ECO:0000313" key="1">
    <source>
        <dbReference type="EMBL" id="MFC4068278.1"/>
    </source>
</evidence>
<gene>
    <name evidence="1" type="ORF">ACFO0C_25405</name>
</gene>
<comment type="caution">
    <text evidence="1">The sequence shown here is derived from an EMBL/GenBank/DDBJ whole genome shotgun (WGS) entry which is preliminary data.</text>
</comment>
<proteinExistence type="predicted"/>